<reference evidence="7" key="1">
    <citation type="submission" date="2017-02" db="EMBL/GenBank/DDBJ databases">
        <authorList>
            <person name="Varghese N."/>
            <person name="Submissions S."/>
        </authorList>
    </citation>
    <scope>NUCLEOTIDE SEQUENCE [LARGE SCALE GENOMIC DNA]</scope>
    <source>
        <strain evidence="7">DSM 3072</strain>
    </source>
</reference>
<evidence type="ECO:0000256" key="1">
    <source>
        <dbReference type="ARBA" id="ARBA00004196"/>
    </source>
</evidence>
<dbReference type="EMBL" id="FUXX01000001">
    <property type="protein sequence ID" value="SKA56513.1"/>
    <property type="molecule type" value="Genomic_DNA"/>
</dbReference>
<dbReference type="GO" id="GO:0030246">
    <property type="term" value="F:carbohydrate binding"/>
    <property type="evidence" value="ECO:0007669"/>
    <property type="project" value="UniProtKB-ARBA"/>
</dbReference>
<evidence type="ECO:0000259" key="5">
    <source>
        <dbReference type="Pfam" id="PF13407"/>
    </source>
</evidence>
<dbReference type="Gene3D" id="3.40.50.2300">
    <property type="match status" value="2"/>
</dbReference>
<evidence type="ECO:0000313" key="6">
    <source>
        <dbReference type="EMBL" id="SKA56513.1"/>
    </source>
</evidence>
<keyword evidence="7" id="KW-1185">Reference proteome</keyword>
<dbReference type="CDD" id="cd06320">
    <property type="entry name" value="PBP1_allose_binding"/>
    <property type="match status" value="1"/>
</dbReference>
<sequence>MVTFALFDLWCSMKNVKTAIKLLFASLAFTSLTALSAEITNLSPDTEADRISWQKLDVQLGKTPAFPQKTVLGAIAKTKDIEFWQNIGKGYKFMADKMGVKLDYLAAQNEEDPLGQLNIAETLIAKNVTAILASPQTDVTLQLPFEEALKAKIPLINVSDAVIPQTRYFVGGMHYRNGMDVAEWFLEKYPKGGEVAVIEGLPLVYATTQRSRGFINTLKKNHDFKVVEQVCGNWVFEDAQKVTEEILKKHPNIIGIYCHNDIMALGAVDTLKKHDLLGKIAVFGTDGISLAYESIAKGELTGTVDSFPEVTGAIAVQVAARVISGQKVPRVVVTPQKLITKDNCETYKNRNIDFLIEELSK</sequence>
<dbReference type="SUPFAM" id="SSF53822">
    <property type="entry name" value="Periplasmic binding protein-like I"/>
    <property type="match status" value="1"/>
</dbReference>
<comment type="similarity">
    <text evidence="2">Belongs to the bacterial solute-binding protein 2 family.</text>
</comment>
<dbReference type="InterPro" id="IPR028082">
    <property type="entry name" value="Peripla_BP_I"/>
</dbReference>
<dbReference type="AlphaFoldDB" id="A0A1T4UUY0"/>
<feature type="chain" id="PRO_5012504563" evidence="4">
    <location>
        <begin position="37"/>
        <end position="361"/>
    </location>
</feature>
<evidence type="ECO:0000256" key="4">
    <source>
        <dbReference type="SAM" id="SignalP"/>
    </source>
</evidence>
<keyword evidence="3 4" id="KW-0732">Signal</keyword>
<dbReference type="PANTHER" id="PTHR46847:SF1">
    <property type="entry name" value="D-ALLOSE-BINDING PERIPLASMIC PROTEIN-RELATED"/>
    <property type="match status" value="1"/>
</dbReference>
<dbReference type="GO" id="GO:0055085">
    <property type="term" value="P:transmembrane transport"/>
    <property type="evidence" value="ECO:0007669"/>
    <property type="project" value="UniProtKB-ARBA"/>
</dbReference>
<dbReference type="Proteomes" id="UP000242432">
    <property type="component" value="Unassembled WGS sequence"/>
</dbReference>
<gene>
    <name evidence="6" type="ORF">SAMN02745213_00016</name>
</gene>
<dbReference type="GO" id="GO:0030313">
    <property type="term" value="C:cell envelope"/>
    <property type="evidence" value="ECO:0007669"/>
    <property type="project" value="UniProtKB-SubCell"/>
</dbReference>
<comment type="subcellular location">
    <subcellularLocation>
        <location evidence="1">Cell envelope</location>
    </subcellularLocation>
</comment>
<organism evidence="6 7">
    <name type="scientific">Succinivibrio dextrinosolvens DSM 3072</name>
    <dbReference type="NCBI Taxonomy" id="1123324"/>
    <lineage>
        <taxon>Bacteria</taxon>
        <taxon>Pseudomonadati</taxon>
        <taxon>Pseudomonadota</taxon>
        <taxon>Gammaproteobacteria</taxon>
        <taxon>Aeromonadales</taxon>
        <taxon>Succinivibrionaceae</taxon>
        <taxon>Succinivibrio</taxon>
    </lineage>
</organism>
<name>A0A1T4UUY0_9GAMM</name>
<feature type="signal peptide" evidence="4">
    <location>
        <begin position="1"/>
        <end position="36"/>
    </location>
</feature>
<evidence type="ECO:0000256" key="3">
    <source>
        <dbReference type="ARBA" id="ARBA00022729"/>
    </source>
</evidence>
<protein>
    <submittedName>
        <fullName evidence="6">Ribose transport system substrate-binding protein</fullName>
    </submittedName>
</protein>
<proteinExistence type="inferred from homology"/>
<dbReference type="Pfam" id="PF13407">
    <property type="entry name" value="Peripla_BP_4"/>
    <property type="match status" value="1"/>
</dbReference>
<feature type="domain" description="Periplasmic binding protein" evidence="5">
    <location>
        <begin position="75"/>
        <end position="327"/>
    </location>
</feature>
<accession>A0A1T4UUY0</accession>
<dbReference type="InterPro" id="IPR025997">
    <property type="entry name" value="SBP_2_dom"/>
</dbReference>
<dbReference type="PANTHER" id="PTHR46847">
    <property type="entry name" value="D-ALLOSE-BINDING PERIPLASMIC PROTEIN-RELATED"/>
    <property type="match status" value="1"/>
</dbReference>
<evidence type="ECO:0000256" key="2">
    <source>
        <dbReference type="ARBA" id="ARBA00007639"/>
    </source>
</evidence>
<dbReference type="STRING" id="83771.SAMN02910357_02204"/>
<evidence type="ECO:0000313" key="7">
    <source>
        <dbReference type="Proteomes" id="UP000242432"/>
    </source>
</evidence>